<accession>A0A9P1BSW1</accession>
<dbReference type="OrthoDB" id="44061at2759"/>
<feature type="domain" description="MsrB" evidence="7">
    <location>
        <begin position="662"/>
        <end position="792"/>
    </location>
</feature>
<dbReference type="PROSITE" id="PS51790">
    <property type="entry name" value="MSRB"/>
    <property type="match status" value="1"/>
</dbReference>
<feature type="region of interest" description="Disordered" evidence="6">
    <location>
        <begin position="32"/>
        <end position="52"/>
    </location>
</feature>
<evidence type="ECO:0000256" key="5">
    <source>
        <dbReference type="ARBA" id="ARBA00023002"/>
    </source>
</evidence>
<dbReference type="InterPro" id="IPR011057">
    <property type="entry name" value="Mss4-like_sf"/>
</dbReference>
<dbReference type="GO" id="GO:0046872">
    <property type="term" value="F:metal ion binding"/>
    <property type="evidence" value="ECO:0007669"/>
    <property type="project" value="UniProtKB-KW"/>
</dbReference>
<feature type="region of interest" description="Disordered" evidence="6">
    <location>
        <begin position="220"/>
        <end position="247"/>
    </location>
</feature>
<dbReference type="EMBL" id="CAMXCT010000442">
    <property type="protein sequence ID" value="CAI3978854.1"/>
    <property type="molecule type" value="Genomic_DNA"/>
</dbReference>
<evidence type="ECO:0000313" key="9">
    <source>
        <dbReference type="EMBL" id="CAL1132229.1"/>
    </source>
</evidence>
<dbReference type="Gene3D" id="2.170.150.20">
    <property type="entry name" value="Peptide methionine sulfoxide reductase"/>
    <property type="match status" value="1"/>
</dbReference>
<reference evidence="8" key="1">
    <citation type="submission" date="2022-10" db="EMBL/GenBank/DDBJ databases">
        <authorList>
            <person name="Chen Y."/>
            <person name="Dougan E. K."/>
            <person name="Chan C."/>
            <person name="Rhodes N."/>
            <person name="Thang M."/>
        </authorList>
    </citation>
    <scope>NUCLEOTIDE SEQUENCE</scope>
</reference>
<dbReference type="InterPro" id="IPR002579">
    <property type="entry name" value="Met_Sox_Rdtase_MsrB_dom"/>
</dbReference>
<dbReference type="Proteomes" id="UP001152797">
    <property type="component" value="Unassembled WGS sequence"/>
</dbReference>
<sequence length="886" mass="98635">MKAAALRRPASAPESRVPARPQFFWALRPEDVPDNMRSTKGARAKENSSPAYAHDPTSWLIHRHREGHLCAATFEADNRAVPRCPVERALQKPMGRPQSAPQILKERQKLRQLQDKKVKTSRLNASQSSPAICPEAETAKRLGYWPGLPRKQVHSLFPKQPESDLPQVIARMQKLQAEQKALMQKKGDSQVQLKKHRDVCELSFPGKDARLLVNRWRPGYSEQRSHSRGRPLSACVYSNGSSPKKRPEEIQLQRTSHKGESGVSFLDFEFKGSTFLGSANVDVRMLSMSREMLMGAGDLKAFRFLCFLAMAMLPESSGFLPQAAGRAAGLASRVAGKRLNTISQRFASGGMSKELELMMVRNGKTPPSFIPNNLNARFALKHGKLPSNMLPKDLNARFAGKHGKLPSNMLPKDLNARFAGKHGKLPSNMLPKDLNARFAGKHGKLPDNMLPRNLESRLNIKDPQGQILKDMNLQQRLNVFDTQGQILKDMTLQQRLNVFDTQGQMLKDLPLRQRMQFMESLKHPDRCSGSQESELGELYTDKQAGGLTGDGNHGRFPGAKPENQPDMTPPLSWRPIGGPELPAQLEQQYWDPSGRRKYSFSEPPTRESRDPACVAVQRQPKASQLRSPAMAEPSADPAAYEVPTAKGSTFLGSANVDVRLPDDQWTSKLRPNVYKVLRQKATEPGHRTKFPEGFDDHKDAGVYFCAGCHAAGQKVPLYTSQMKFDCGCGWPGFWANVKDAVYEQRDADGRRCEILCSRCAGHLGHVFRGEGFGYCTDERHCVNSLSLVFVPKGGSDVIAPSYAGPVFGCDGRRMSKDVEGFRGMMWGWVKKSLSFGTATATGSGCSGYQDLDILDPYCHSSCEFLLLFLLRSADWCTGYFQSKVIF</sequence>
<dbReference type="InterPro" id="IPR028427">
    <property type="entry name" value="Met_Sox_Rdtase_MsrB"/>
</dbReference>
<dbReference type="EMBL" id="CAMXCT020000442">
    <property type="protein sequence ID" value="CAL1132229.1"/>
    <property type="molecule type" value="Genomic_DNA"/>
</dbReference>
<keyword evidence="5" id="KW-0560">Oxidoreductase</keyword>
<comment type="caution">
    <text evidence="8">The sequence shown here is derived from an EMBL/GenBank/DDBJ whole genome shotgun (WGS) entry which is preliminary data.</text>
</comment>
<evidence type="ECO:0000256" key="2">
    <source>
        <dbReference type="ARBA" id="ARBA00007174"/>
    </source>
</evidence>
<proteinExistence type="inferred from homology"/>
<dbReference type="EMBL" id="CAMXCT030000442">
    <property type="protein sequence ID" value="CAL4766166.1"/>
    <property type="molecule type" value="Genomic_DNA"/>
</dbReference>
<evidence type="ECO:0000256" key="6">
    <source>
        <dbReference type="SAM" id="MobiDB-lite"/>
    </source>
</evidence>
<dbReference type="SUPFAM" id="SSF51316">
    <property type="entry name" value="Mss4-like"/>
    <property type="match status" value="1"/>
</dbReference>
<organism evidence="8">
    <name type="scientific">Cladocopium goreaui</name>
    <dbReference type="NCBI Taxonomy" id="2562237"/>
    <lineage>
        <taxon>Eukaryota</taxon>
        <taxon>Sar</taxon>
        <taxon>Alveolata</taxon>
        <taxon>Dinophyceae</taxon>
        <taxon>Suessiales</taxon>
        <taxon>Symbiodiniaceae</taxon>
        <taxon>Cladocopium</taxon>
    </lineage>
</organism>
<dbReference type="GO" id="GO:0006979">
    <property type="term" value="P:response to oxidative stress"/>
    <property type="evidence" value="ECO:0007669"/>
    <property type="project" value="InterPro"/>
</dbReference>
<evidence type="ECO:0000313" key="8">
    <source>
        <dbReference type="EMBL" id="CAI3978854.1"/>
    </source>
</evidence>
<name>A0A9P1BSW1_9DINO</name>
<comment type="cofactor">
    <cofactor evidence="1">
        <name>Zn(2+)</name>
        <dbReference type="ChEBI" id="CHEBI:29105"/>
    </cofactor>
</comment>
<evidence type="ECO:0000256" key="3">
    <source>
        <dbReference type="ARBA" id="ARBA00022723"/>
    </source>
</evidence>
<dbReference type="GO" id="GO:0030091">
    <property type="term" value="P:protein repair"/>
    <property type="evidence" value="ECO:0007669"/>
    <property type="project" value="InterPro"/>
</dbReference>
<dbReference type="AlphaFoldDB" id="A0A9P1BSW1"/>
<evidence type="ECO:0000313" key="11">
    <source>
        <dbReference type="Proteomes" id="UP001152797"/>
    </source>
</evidence>
<dbReference type="GO" id="GO:0033743">
    <property type="term" value="F:peptide-methionine (R)-S-oxide reductase activity"/>
    <property type="evidence" value="ECO:0007669"/>
    <property type="project" value="InterPro"/>
</dbReference>
<reference evidence="9" key="2">
    <citation type="submission" date="2024-04" db="EMBL/GenBank/DDBJ databases">
        <authorList>
            <person name="Chen Y."/>
            <person name="Shah S."/>
            <person name="Dougan E. K."/>
            <person name="Thang M."/>
            <person name="Chan C."/>
        </authorList>
    </citation>
    <scope>NUCLEOTIDE SEQUENCE [LARGE SCALE GENOMIC DNA]</scope>
</reference>
<dbReference type="PANTHER" id="PTHR46081:SF8">
    <property type="entry name" value="PEPTIDE METHIONINE SULFOXIDE REDUCTASE 2"/>
    <property type="match status" value="1"/>
</dbReference>
<protein>
    <submittedName>
        <fullName evidence="10">Peptide methionine sulfoxide reductase B3 (AtMSRB3) (Peptide-methionine (R)-S-oxide reductase)</fullName>
    </submittedName>
</protein>
<dbReference type="Pfam" id="PF01641">
    <property type="entry name" value="SelR"/>
    <property type="match status" value="1"/>
</dbReference>
<feature type="region of interest" description="Disordered" evidence="6">
    <location>
        <begin position="542"/>
        <end position="635"/>
    </location>
</feature>
<keyword evidence="4" id="KW-0862">Zinc</keyword>
<keyword evidence="3" id="KW-0479">Metal-binding</keyword>
<evidence type="ECO:0000256" key="4">
    <source>
        <dbReference type="ARBA" id="ARBA00022833"/>
    </source>
</evidence>
<evidence type="ECO:0000259" key="7">
    <source>
        <dbReference type="PROSITE" id="PS51790"/>
    </source>
</evidence>
<evidence type="ECO:0000313" key="10">
    <source>
        <dbReference type="EMBL" id="CAL4766166.1"/>
    </source>
</evidence>
<dbReference type="PANTHER" id="PTHR46081">
    <property type="entry name" value="PEPTIDE METHIONINE SULFOXIDE REDUCTASE 2"/>
    <property type="match status" value="1"/>
</dbReference>
<evidence type="ECO:0000256" key="1">
    <source>
        <dbReference type="ARBA" id="ARBA00001947"/>
    </source>
</evidence>
<comment type="similarity">
    <text evidence="2">Belongs to the MsrB Met sulfoxide reductase family.</text>
</comment>
<gene>
    <name evidence="8" type="ORF">C1SCF055_LOCUS6852</name>
</gene>
<keyword evidence="11" id="KW-1185">Reference proteome</keyword>